<dbReference type="PANTHER" id="PTHR33164:SF89">
    <property type="entry name" value="MARR FAMILY REGULATORY PROTEIN"/>
    <property type="match status" value="1"/>
</dbReference>
<reference evidence="6" key="1">
    <citation type="journal article" date="2019" name="Int. J. Syst. Evol. Microbiol.">
        <title>The Global Catalogue of Microorganisms (GCM) 10K type strain sequencing project: providing services to taxonomists for standard genome sequencing and annotation.</title>
        <authorList>
            <consortium name="The Broad Institute Genomics Platform"/>
            <consortium name="The Broad Institute Genome Sequencing Center for Infectious Disease"/>
            <person name="Wu L."/>
            <person name="Ma J."/>
        </authorList>
    </citation>
    <scope>NUCLEOTIDE SEQUENCE [LARGE SCALE GENOMIC DNA]</scope>
    <source>
        <strain evidence="6">CGMCC 1.13574</strain>
    </source>
</reference>
<dbReference type="InterPro" id="IPR036390">
    <property type="entry name" value="WH_DNA-bd_sf"/>
</dbReference>
<dbReference type="PANTHER" id="PTHR33164">
    <property type="entry name" value="TRANSCRIPTIONAL REGULATOR, MARR FAMILY"/>
    <property type="match status" value="1"/>
</dbReference>
<dbReference type="SMART" id="SM00347">
    <property type="entry name" value="HTH_MARR"/>
    <property type="match status" value="1"/>
</dbReference>
<evidence type="ECO:0000256" key="1">
    <source>
        <dbReference type="ARBA" id="ARBA00023015"/>
    </source>
</evidence>
<dbReference type="EMBL" id="JBHUIO010000008">
    <property type="protein sequence ID" value="MFD2170878.1"/>
    <property type="molecule type" value="Genomic_DNA"/>
</dbReference>
<dbReference type="InterPro" id="IPR039422">
    <property type="entry name" value="MarR/SlyA-like"/>
</dbReference>
<name>A0ABW4ZZN4_9BACL</name>
<dbReference type="Gene3D" id="1.10.10.10">
    <property type="entry name" value="Winged helix-like DNA-binding domain superfamily/Winged helix DNA-binding domain"/>
    <property type="match status" value="1"/>
</dbReference>
<organism evidence="5 6">
    <name type="scientific">Tumebacillus lipolyticus</name>
    <dbReference type="NCBI Taxonomy" id="1280370"/>
    <lineage>
        <taxon>Bacteria</taxon>
        <taxon>Bacillati</taxon>
        <taxon>Bacillota</taxon>
        <taxon>Bacilli</taxon>
        <taxon>Bacillales</taxon>
        <taxon>Alicyclobacillaceae</taxon>
        <taxon>Tumebacillus</taxon>
    </lineage>
</organism>
<evidence type="ECO:0000313" key="5">
    <source>
        <dbReference type="EMBL" id="MFD2170878.1"/>
    </source>
</evidence>
<protein>
    <submittedName>
        <fullName evidence="5">MarR family winged helix-turn-helix transcriptional regulator</fullName>
    </submittedName>
</protein>
<dbReference type="PROSITE" id="PS01117">
    <property type="entry name" value="HTH_MARR_1"/>
    <property type="match status" value="1"/>
</dbReference>
<comment type="caution">
    <text evidence="5">The sequence shown here is derived from an EMBL/GenBank/DDBJ whole genome shotgun (WGS) entry which is preliminary data.</text>
</comment>
<proteinExistence type="predicted"/>
<dbReference type="InterPro" id="IPR023187">
    <property type="entry name" value="Tscrpt_reg_MarR-type_CS"/>
</dbReference>
<gene>
    <name evidence="5" type="ORF">ACFSOY_12880</name>
</gene>
<evidence type="ECO:0000256" key="2">
    <source>
        <dbReference type="ARBA" id="ARBA00023125"/>
    </source>
</evidence>
<sequence length="137" mass="16133">MTRTINEALTDVYFYLHYKHEEALTHQNIRCMQSIEKNKRTTIQFIAEVLGVSHNTASEHVKRLIQKGYIRKGKNEEDRRAVLLELTDLGKEVLRRNTELDEQKLQTILDRLTDEDKAQLIRSLELLQKETIHVFSS</sequence>
<keyword evidence="1" id="KW-0805">Transcription regulation</keyword>
<keyword evidence="6" id="KW-1185">Reference proteome</keyword>
<dbReference type="PROSITE" id="PS50995">
    <property type="entry name" value="HTH_MARR_2"/>
    <property type="match status" value="1"/>
</dbReference>
<accession>A0ABW4ZZN4</accession>
<evidence type="ECO:0000313" key="6">
    <source>
        <dbReference type="Proteomes" id="UP001597343"/>
    </source>
</evidence>
<keyword evidence="2" id="KW-0238">DNA-binding</keyword>
<dbReference type="Proteomes" id="UP001597343">
    <property type="component" value="Unassembled WGS sequence"/>
</dbReference>
<evidence type="ECO:0000256" key="3">
    <source>
        <dbReference type="ARBA" id="ARBA00023163"/>
    </source>
</evidence>
<dbReference type="RefSeq" id="WP_386047241.1">
    <property type="nucleotide sequence ID" value="NZ_JBHUIO010000008.1"/>
</dbReference>
<keyword evidence="3" id="KW-0804">Transcription</keyword>
<feature type="domain" description="HTH marR-type" evidence="4">
    <location>
        <begin position="1"/>
        <end position="129"/>
    </location>
</feature>
<evidence type="ECO:0000259" key="4">
    <source>
        <dbReference type="PROSITE" id="PS50995"/>
    </source>
</evidence>
<dbReference type="PRINTS" id="PR00598">
    <property type="entry name" value="HTHMARR"/>
</dbReference>
<dbReference type="InterPro" id="IPR036388">
    <property type="entry name" value="WH-like_DNA-bd_sf"/>
</dbReference>
<dbReference type="InterPro" id="IPR000835">
    <property type="entry name" value="HTH_MarR-typ"/>
</dbReference>
<dbReference type="SUPFAM" id="SSF46785">
    <property type="entry name" value="Winged helix' DNA-binding domain"/>
    <property type="match status" value="1"/>
</dbReference>
<dbReference type="Pfam" id="PF01047">
    <property type="entry name" value="MarR"/>
    <property type="match status" value="1"/>
</dbReference>